<feature type="compositionally biased region" description="Low complexity" evidence="2">
    <location>
        <begin position="382"/>
        <end position="399"/>
    </location>
</feature>
<keyword evidence="7" id="KW-1185">Reference proteome</keyword>
<evidence type="ECO:0000313" key="7">
    <source>
        <dbReference type="Proteomes" id="UP001597260"/>
    </source>
</evidence>
<feature type="region of interest" description="Disordered" evidence="2">
    <location>
        <begin position="325"/>
        <end position="609"/>
    </location>
</feature>
<keyword evidence="3" id="KW-0812">Transmembrane</keyword>
<dbReference type="Gene3D" id="1.10.287.1060">
    <property type="entry name" value="ESAT-6-like"/>
    <property type="match status" value="1"/>
</dbReference>
<feature type="compositionally biased region" description="Basic and acidic residues" evidence="2">
    <location>
        <begin position="2631"/>
        <end position="2641"/>
    </location>
</feature>
<dbReference type="Gene3D" id="3.40.1350.120">
    <property type="match status" value="1"/>
</dbReference>
<feature type="region of interest" description="Disordered" evidence="2">
    <location>
        <begin position="686"/>
        <end position="767"/>
    </location>
</feature>
<dbReference type="InterPro" id="IPR036689">
    <property type="entry name" value="ESAT-6-like_sf"/>
</dbReference>
<reference evidence="7" key="1">
    <citation type="journal article" date="2019" name="Int. J. Syst. Evol. Microbiol.">
        <title>The Global Catalogue of Microorganisms (GCM) 10K type strain sequencing project: providing services to taxonomists for standard genome sequencing and annotation.</title>
        <authorList>
            <consortium name="The Broad Institute Genomics Platform"/>
            <consortium name="The Broad Institute Genome Sequencing Center for Infectious Disease"/>
            <person name="Wu L."/>
            <person name="Ma J."/>
        </authorList>
    </citation>
    <scope>NUCLEOTIDE SEQUENCE [LARGE SCALE GENOMIC DNA]</scope>
    <source>
        <strain evidence="7">JCM 31037</strain>
    </source>
</reference>
<accession>A0ABW3YL67</accession>
<feature type="region of interest" description="Disordered" evidence="2">
    <location>
        <begin position="1877"/>
        <end position="1906"/>
    </location>
</feature>
<dbReference type="EMBL" id="JBHTMP010000061">
    <property type="protein sequence ID" value="MFD1324910.1"/>
    <property type="molecule type" value="Genomic_DNA"/>
</dbReference>
<organism evidence="6 7">
    <name type="scientific">Micromonospora sonneratiae</name>
    <dbReference type="NCBI Taxonomy" id="1184706"/>
    <lineage>
        <taxon>Bacteria</taxon>
        <taxon>Bacillati</taxon>
        <taxon>Actinomycetota</taxon>
        <taxon>Actinomycetes</taxon>
        <taxon>Micromonosporales</taxon>
        <taxon>Micromonosporaceae</taxon>
        <taxon>Micromonospora</taxon>
    </lineage>
</organism>
<feature type="compositionally biased region" description="Low complexity" evidence="2">
    <location>
        <begin position="536"/>
        <end position="557"/>
    </location>
</feature>
<dbReference type="InterPro" id="IPR024930">
    <property type="entry name" value="Skp_dom_sf"/>
</dbReference>
<feature type="compositionally biased region" description="Gly residues" evidence="2">
    <location>
        <begin position="2704"/>
        <end position="2720"/>
    </location>
</feature>
<sequence length="3451" mass="369312">MGIELPDFGDPWNSLRDAIVWVGTGGGSWPEADEDQIRALANDWRGVEAALRAELPGVLNAGRALRAEWAGDSGRAFAEAWAKLDGPAVEEILNLIPQITSGTDQAALDVEYEKLTVIISLGTLFVEIFIIIVAAFFTFGAALAAAAGPIAATQTIISAAMRLLIQRAAQTFGRVALRSLLRTALTRTLPIEILQEIGAEVGTDLAAQLAQMFMGTRDQIDAGKTGLAALGGATGAALSLPGQIGRNAAGGIKNPVSRGATNLGIDAADEIITETGAQVVVNGVGSGDWSADFDNLLGNTLGGMARDRVSEQARLGERATDALKNLTGLPSTIGSNAGQTTDSRTPRSSGGSGTTDSTGSSGRSSGNAGGTGATGGTGERGNTGATGDRGSSGQSRNGSGQSGSGSGQSGSGSGQSGSGSGQSGSGSGQSGSGSGATNDAGPSGPSGRSGGNSGSTGGESRIPGGNQQTGDNESTRPDRPIERTEQVTTPEPPRTGGRPGEAPYDDALTRPTTSTDRPTAAEFTVDRPAGPDATSTQPDPRTTTGGTQPPTPDSTTSAGREPALDVGSGPTQLPNTDPVRMPSDASDVPASTGSLPERRPIAADGGHLGHQIDGTLAGFHATTSSDPRAVRNEISRQVRQQRTPVIVLNLDASPLTPAELRLALASDPVAGLTEVVVIKDGRTLSITPDSDAIATGPDRPLPGDGPSRPAGSEPSAGDQDRIYAGTGANRVGTTATPTDPAGGGDASPVASGVTRPTASRDGFDPASQADHDRLLAALPHNQHGQPTPHPDPLTTPWITLQNDGGHQQPGRNTNCVETTRALIATWYGHPTVAAAQQPHHQGEKPTILHTWLGAPLQPTGTGPTTLDTIAQQLTNTGHGSATIIGHTWTDPTTPAHMLLAVNHNNRIIYLDGQTGQTSQHPHHHLTNIGHITTLHLDPTGKPVTDATSREQELVYAGTEANPSTAGDPGRNVLHRHSAVTDGHRLTEQDRASLHRAVDRQQAGESIQEWIDRAGLRHGYPGAEDRRRLVEAALRQHAAAELDSASRQPATSVEDRALITVVDALRTAATADQPLRIDFNGFKRNADSGEWTPEYEVSFVESPDDRERMERTPWLLRLLPMQADGAVPDDFAVVLEPYPNSFNLRYWPGTPVESLARSASHAVAAMIEFRQHLVLPAPGRRQLWWDGAKGAAIRLLPAGLPLPPGVKEVVARAAESAAANSTASTIDAPSKIRREAKAKRWRSDFDEQISLRDRPTIYDAQQALDDVGARVEESTGRKGNVPKLVDNAPVRTTPSPATPAESNPGATSLDPGATSPDPGTAGPDPGVTGPDPGAVGSPPAVTAAGHSTNSGAGTVTTNPTVDPDDLAAVLRTDLDQAIHGVATLDQRPIRSIEGAHRHANEDFDARYELAGRTGSSQPTAVEVHVRFVDVATPAGAQGRPWVFDTSLISPGHVRLRVNARQLLRPGPSNSAGGNDPAEHRRLRLRTALIVAARSPGPAVRRMFFDEPARQLFRSEMDETVLDVQHGEFPWAATKLDGTHDHRGETFDNAYRIEGRNGLSRWQTTVHVEFVPDFDNDPKVSAERLPLGRGHIRLRVDPNKLNRPGRPAPEEPPQRPAPPPAGASRKELAQYRSAQRRYHRDLNVHIARLRKQGVAIPDSAADWATAAAQEYQERYERFQKDLADFTTDLQRTGLEEPPPPADNADEAARTAYREALENYQREVREKYDEAIESYQQNVRKAIAQAVDPLVKATRKASPLLKQGAPVGQSLSTRGVRIGEKASRNFDPGNVAGGIQAGLEAGAASAATSAPNMAAELADQGRKLIGQGLDRATQEAQAAGSMAEAKFLRDRVLGPRGWRIEVGQDDKVAKSQRELAELISRSADQSRTDHARQPGDDVPAQRVESRDDRTQEAVEILEVLGGRPTKPLVLAETVEWQGKTRLEPFDRSPLVEKLTRLSAGSTPVNGTDERAEFDGLGEADRTKRLGELADLAALTSFEALPEADQATALGDKPDAVLDFTKKKLADKIKAIRDTEVVQGLVPFEQLSADQQDDLLVSAKTYRDLLVFEDLDSNEKLDVLDAMDLAQRLDLVRQQPIADKLNFVQGLGTFRAVSVAEKLSDDKRAAIVADPQLIRTLKSFEQLTDYRKAQLLTVLETLSTTPDPRAVLAQHDAFLEEEVGAPVTTGPPSRLERLKRRLTQQPQKRDKTEVPSRIFKIAGRRIEIGVLADYSTALRTGTSVPLSPNTFLIRFSGEALPAEVEQIVTREFDRIRDLVTIQREALGPRAVNAFVKNVPSSLHIAVRGALAQASPLQIGAALALGAFAPASAYMARWFSERQAGRRSTADLKMAIPEEKSRADLERFLTDAVDSVDAEADAVRRRLGEILADPASTDEQRKFAQQALDGLSYPHREMSTWLAEVVPGLETPGFKGIRISENTYAYAPLDADGKPVRDADPVVVVFNHSRIDEIRAVRLESDSPGDLSVIVPNQVSIGDAEATQSRDELVRQLTERLNDELAIFRDRPSGRLGLKAFLRESAVNNGVAGTVQGGYGIGGGLALAQYAAEGSVYRMLLAGWSDHAVSNINGARAYQAGQLWSRYSKPNLQDLVQAAERINELAGYHDHLNRVFDRAEEIRTGQLDPGHDGELATPDPARKPHLVRRPDPDGVRALAQSQVEPLATGLTPMFTKVSFDNRSETLALTPTDTGSSPGTGTGTGTSTGTGTGTGTTFRVRIDSRVLPSGQDSTIELRPNELNWHPDRPRTHRIVLAAHLSRGTNGLPVQRALARALGTLYAHETGSTAEHHRIAEGVVLARADLDGNPAATRDLGRWIDDSRYRSGLPDAEQRWAADSALLPDDVRQHVDTVRQQGSSDRRIRDEIAATPQVSTDHLLAGLVDSREGFSPASQLDHDRLLAALPHNQHGQPTPHPDPLTTPWITLQNDGGHQQPGRNTNCVETTRALIATWYGHPTVAAAQQPHHQGEKPTILHTWLGAPLQPTGTGPTTLDTIAQQLTNTGHGSATIIGHTWTDPTTPAHMLLAVNHNNRIIYLDGQTGQTSQHPHHHLTNIGHITTLHLDPTGKPVTDPPNSTPTTDDHTYYGDSDLQSGARMRPRDYERAMAWAAEAYDRFRRSDVDIDDIARNLADVERPNGRRGFTAEEIGQVKRHLMMTEHLLDDYDGGLVRRRFDPDPDIAEAWIRLREGRPLDTDRILLEHELAELGHQQANPGATYRDSHVHANSLHNWEAVVPGRTGEDLDVSWGSERTDGNTDRLSEGPGRQSGGRVHVRVSPGDGPAVGDHQGLADGASDGWAGGRPVRAGALEDHAVPRQQGELAGGGKLRGVADALDLAARHEPGISRAVDEAAAAGGGSRREQVRPHEDPEAVRRRVVDEAAESRPGRPGSEVGVRGRLRYSVEFPSVGYADGVRRMVEGLVARGYQPVRLVDGWAAGDVGGLVSQWRD</sequence>
<feature type="compositionally biased region" description="Polar residues" evidence="2">
    <location>
        <begin position="1289"/>
        <end position="1305"/>
    </location>
</feature>
<feature type="compositionally biased region" description="Gly residues" evidence="2">
    <location>
        <begin position="400"/>
        <end position="434"/>
    </location>
</feature>
<keyword evidence="1" id="KW-0175">Coiled coil</keyword>
<feature type="region of interest" description="Disordered" evidence="2">
    <location>
        <begin position="1267"/>
        <end position="1360"/>
    </location>
</feature>
<evidence type="ECO:0000256" key="3">
    <source>
        <dbReference type="SAM" id="Phobius"/>
    </source>
</evidence>
<evidence type="ECO:0000256" key="1">
    <source>
        <dbReference type="SAM" id="Coils"/>
    </source>
</evidence>
<name>A0ABW3YL67_9ACTN</name>
<feature type="compositionally biased region" description="Basic and acidic residues" evidence="2">
    <location>
        <begin position="1881"/>
        <end position="1892"/>
    </location>
</feature>
<feature type="compositionally biased region" description="Gly residues" evidence="2">
    <location>
        <begin position="367"/>
        <end position="381"/>
    </location>
</feature>
<feature type="region of interest" description="Disordered" evidence="2">
    <location>
        <begin position="2631"/>
        <end position="2659"/>
    </location>
</feature>
<feature type="compositionally biased region" description="Low complexity" evidence="2">
    <location>
        <begin position="1315"/>
        <end position="1335"/>
    </location>
</feature>
<evidence type="ECO:0000313" key="6">
    <source>
        <dbReference type="EMBL" id="MFD1324910.1"/>
    </source>
</evidence>
<feature type="region of interest" description="Disordered" evidence="2">
    <location>
        <begin position="2693"/>
        <end position="2723"/>
    </location>
</feature>
<comment type="caution">
    <text evidence="6">The sequence shown here is derived from an EMBL/GenBank/DDBJ whole genome shotgun (WGS) entry which is preliminary data.</text>
</comment>
<feature type="transmembrane region" description="Helical" evidence="3">
    <location>
        <begin position="124"/>
        <end position="147"/>
    </location>
</feature>
<feature type="compositionally biased region" description="Gly residues" evidence="2">
    <location>
        <begin position="447"/>
        <end position="457"/>
    </location>
</feature>
<feature type="compositionally biased region" description="Basic and acidic residues" evidence="2">
    <location>
        <begin position="473"/>
        <end position="485"/>
    </location>
</feature>
<feature type="region of interest" description="Disordered" evidence="2">
    <location>
        <begin position="3356"/>
        <end position="3395"/>
    </location>
</feature>
<feature type="domain" description="Outer membrane channel protein CpnT-like N-terminal" evidence="5">
    <location>
        <begin position="24"/>
        <end position="153"/>
    </location>
</feature>
<feature type="region of interest" description="Disordered" evidence="2">
    <location>
        <begin position="3244"/>
        <end position="3275"/>
    </location>
</feature>
<feature type="region of interest" description="Disordered" evidence="2">
    <location>
        <begin position="3072"/>
        <end position="3101"/>
    </location>
</feature>
<dbReference type="Proteomes" id="UP001597260">
    <property type="component" value="Unassembled WGS sequence"/>
</dbReference>
<feature type="coiled-coil region" evidence="1">
    <location>
        <begin position="1666"/>
        <end position="1742"/>
    </location>
</feature>
<feature type="compositionally biased region" description="Basic and acidic residues" evidence="2">
    <location>
        <begin position="3361"/>
        <end position="3388"/>
    </location>
</feature>
<dbReference type="SUPFAM" id="SSF140453">
    <property type="entry name" value="EsxAB dimer-like"/>
    <property type="match status" value="1"/>
</dbReference>
<keyword evidence="3" id="KW-1133">Transmembrane helix</keyword>
<dbReference type="RefSeq" id="WP_377576325.1">
    <property type="nucleotide sequence ID" value="NZ_JBHTMP010000061.1"/>
</dbReference>
<feature type="compositionally biased region" description="Polar residues" evidence="2">
    <location>
        <begin position="328"/>
        <end position="339"/>
    </location>
</feature>
<feature type="region of interest" description="Disordered" evidence="2">
    <location>
        <begin position="1220"/>
        <end position="1242"/>
    </location>
</feature>
<feature type="domain" description="Tox-PL" evidence="4">
    <location>
        <begin position="813"/>
        <end position="915"/>
    </location>
</feature>
<keyword evidence="3" id="KW-0472">Membrane</keyword>
<proteinExistence type="predicted"/>
<feature type="non-terminal residue" evidence="6">
    <location>
        <position position="3451"/>
    </location>
</feature>
<evidence type="ECO:0000259" key="4">
    <source>
        <dbReference type="Pfam" id="PF15644"/>
    </source>
</evidence>
<dbReference type="Pfam" id="PF15644">
    <property type="entry name" value="Gln_amidase"/>
    <property type="match status" value="2"/>
</dbReference>
<feature type="compositionally biased region" description="Low complexity" evidence="2">
    <location>
        <begin position="340"/>
        <end position="366"/>
    </location>
</feature>
<dbReference type="SUPFAM" id="SSF111384">
    <property type="entry name" value="OmpH-like"/>
    <property type="match status" value="1"/>
</dbReference>
<protein>
    <submittedName>
        <fullName evidence="6">Toxin glutamine deamidase domain-containing protein</fullName>
    </submittedName>
</protein>
<evidence type="ECO:0000259" key="5">
    <source>
        <dbReference type="Pfam" id="PF25547"/>
    </source>
</evidence>
<dbReference type="Pfam" id="PF25547">
    <property type="entry name" value="WXG100_2"/>
    <property type="match status" value="1"/>
</dbReference>
<feature type="compositionally biased region" description="Basic and acidic residues" evidence="2">
    <location>
        <begin position="3254"/>
        <end position="3264"/>
    </location>
</feature>
<feature type="region of interest" description="Disordered" evidence="2">
    <location>
        <begin position="1595"/>
        <end position="1629"/>
    </location>
</feature>
<evidence type="ECO:0000256" key="2">
    <source>
        <dbReference type="SAM" id="MobiDB-lite"/>
    </source>
</evidence>
<gene>
    <name evidence="6" type="ORF">ACFQ4H_27875</name>
</gene>
<feature type="domain" description="Tox-PL" evidence="4">
    <location>
        <begin position="2945"/>
        <end position="3047"/>
    </location>
</feature>
<dbReference type="InterPro" id="IPR028908">
    <property type="entry name" value="Tox-PL_dom"/>
</dbReference>
<dbReference type="InterPro" id="IPR057746">
    <property type="entry name" value="CpnT-like_N"/>
</dbReference>